<evidence type="ECO:0000256" key="2">
    <source>
        <dbReference type="ARBA" id="ARBA00008785"/>
    </source>
</evidence>
<dbReference type="Pfam" id="PF03949">
    <property type="entry name" value="Malic_M"/>
    <property type="match status" value="1"/>
</dbReference>
<feature type="coiled-coil region" evidence="8">
    <location>
        <begin position="682"/>
        <end position="716"/>
    </location>
</feature>
<feature type="binding site" evidence="6">
    <location>
        <position position="460"/>
    </location>
    <ligand>
        <name>a divalent metal cation</name>
        <dbReference type="ChEBI" id="CHEBI:60240"/>
    </ligand>
</feature>
<feature type="binding site" evidence="6">
    <location>
        <position position="434"/>
    </location>
    <ligand>
        <name>a divalent metal cation</name>
        <dbReference type="ChEBI" id="CHEBI:60240"/>
    </ligand>
</feature>
<evidence type="ECO:0000256" key="5">
    <source>
        <dbReference type="PIRSR" id="PIRSR000106-2"/>
    </source>
</evidence>
<feature type="domain" description="Malic enzyme N-terminal" evidence="10">
    <location>
        <begin position="29"/>
        <end position="449"/>
    </location>
</feature>
<evidence type="ECO:0000259" key="9">
    <source>
        <dbReference type="SMART" id="SM00919"/>
    </source>
</evidence>
<keyword evidence="4 7" id="KW-0560">Oxidoreductase</keyword>
<dbReference type="InterPro" id="IPR001891">
    <property type="entry name" value="Malic_OxRdtase"/>
</dbReference>
<evidence type="ECO:0000256" key="8">
    <source>
        <dbReference type="SAM" id="Coils"/>
    </source>
</evidence>
<gene>
    <name evidence="11" type="ORF">PPERSA_02736</name>
</gene>
<dbReference type="Gene3D" id="3.40.50.10380">
    <property type="entry name" value="Malic enzyme, N-terminal domain"/>
    <property type="match status" value="2"/>
</dbReference>
<dbReference type="InParanoid" id="A0A0V0R748"/>
<evidence type="ECO:0000256" key="7">
    <source>
        <dbReference type="RuleBase" id="RU003426"/>
    </source>
</evidence>
<proteinExistence type="inferred from homology"/>
<dbReference type="PANTHER" id="PTHR43237:SF4">
    <property type="entry name" value="NADP-DEPENDENT MALIC ENZYME"/>
    <property type="match status" value="1"/>
</dbReference>
<comment type="cofactor">
    <cofactor evidence="6">
        <name>Mg(2+)</name>
        <dbReference type="ChEBI" id="CHEBI:18420"/>
    </cofactor>
    <cofactor evidence="6">
        <name>Mn(2+)</name>
        <dbReference type="ChEBI" id="CHEBI:29035"/>
    </cofactor>
    <text evidence="6">Divalent metal cations. Prefers magnesium or manganese.</text>
</comment>
<dbReference type="InterPro" id="IPR051674">
    <property type="entry name" value="Malate_Decarboxylase"/>
</dbReference>
<dbReference type="InterPro" id="IPR036291">
    <property type="entry name" value="NAD(P)-bd_dom_sf"/>
</dbReference>
<accession>A0A0V0R748</accession>
<keyword evidence="12" id="KW-1185">Reference proteome</keyword>
<comment type="similarity">
    <text evidence="2 7">Belongs to the malic enzymes family.</text>
</comment>
<dbReference type="CDD" id="cd05311">
    <property type="entry name" value="NAD_bind_2_malic_enz"/>
    <property type="match status" value="1"/>
</dbReference>
<feature type="binding site" evidence="5">
    <location>
        <position position="617"/>
    </location>
    <ligand>
        <name>(S)-malate</name>
        <dbReference type="ChEBI" id="CHEBI:15589"/>
    </ligand>
</feature>
<dbReference type="SMART" id="SM00919">
    <property type="entry name" value="Malic_M"/>
    <property type="match status" value="1"/>
</dbReference>
<dbReference type="Pfam" id="PF00390">
    <property type="entry name" value="malic"/>
    <property type="match status" value="2"/>
</dbReference>
<dbReference type="GO" id="GO:0004470">
    <property type="term" value="F:malic enzyme activity"/>
    <property type="evidence" value="ECO:0007669"/>
    <property type="project" value="InterPro"/>
</dbReference>
<sequence>MGSKHTKAKCSEKNEQCNPLLKKLLTNKRGLLETELKVPIYDSFSLSLVYTPGVGNACKEIQKDPENAYIYTNIGNTVGIVTDGSGYRNAKSPKWNIWGCIPQLEAQSLFYKFDCNIDAYPFIFDDKLTDTDEKFIENLHALSGTCAGIELFNITEDKVKSLIPKIQEAKFKMAILTSIERSYIKELVQKKSLEQLFPDSYITASILRAAIDCRVHGLIPKDLIDQIYKTLDKETSEKRLDLVDKWATTQLIHKTCVEYFFEKKMAHPTILKAEILERLGNFLIQGNNAFQVKSNIRLVDKSTDENSLELHKRFQGMVSLSSKIQPRSIHMFYDMVRECCYEQIEDEILEEPLKVRDYTFKSNWSAIITNGTAILGLGDIGAQAGLPVMEGKSCIFKQLGGVDVVPICIQEKDPKKLIEIIKRISPIFSAINLEDIKAPQCFEVEQTLKKELDIPVFHDDQHGTAIVTTAAVLNSLKLMKKDPSEIKLIVNGGGAAGISISEMLLGIGIKNIIICDTKGAIYEGRKENMNDQKQYLAKITNPHKIEGKLEEAIKDSDIFIGVSAPKVLTKDMVKTMNKKNLILAMANPIPEILPEEAKEAGVFIMGTGRSDFKNQVNNSLVFPGIFRGALDVQATDITMEMKLAAAKAIADLIPESDLNPDFVIPNSLDTRVPVAVSKAVGLKAIEQNKARAKLSANQLEETIRNYILERQLLNYQL</sequence>
<name>A0A0V0R748_PSEPJ</name>
<keyword evidence="3 6" id="KW-0479">Metal-binding</keyword>
<feature type="binding site" evidence="6">
    <location>
        <position position="435"/>
    </location>
    <ligand>
        <name>a divalent metal cation</name>
        <dbReference type="ChEBI" id="CHEBI:60240"/>
    </ligand>
</feature>
<dbReference type="InterPro" id="IPR012302">
    <property type="entry name" value="Malic_NAD-bd"/>
</dbReference>
<dbReference type="InterPro" id="IPR046346">
    <property type="entry name" value="Aminoacid_DH-like_N_sf"/>
</dbReference>
<dbReference type="InterPro" id="IPR012301">
    <property type="entry name" value="Malic_N_dom"/>
</dbReference>
<dbReference type="PIRSF" id="PIRSF000106">
    <property type="entry name" value="ME"/>
    <property type="match status" value="1"/>
</dbReference>
<dbReference type="OMA" id="YGEVAYY"/>
<dbReference type="OrthoDB" id="25140at2759"/>
<evidence type="ECO:0000256" key="1">
    <source>
        <dbReference type="ARBA" id="ARBA00001936"/>
    </source>
</evidence>
<dbReference type="GO" id="GO:0046872">
    <property type="term" value="F:metal ion binding"/>
    <property type="evidence" value="ECO:0007669"/>
    <property type="project" value="UniProtKB-KW"/>
</dbReference>
<dbReference type="Gene3D" id="3.40.50.720">
    <property type="entry name" value="NAD(P)-binding Rossmann-like Domain"/>
    <property type="match status" value="1"/>
</dbReference>
<evidence type="ECO:0000313" key="11">
    <source>
        <dbReference type="EMBL" id="KRX10319.1"/>
    </source>
</evidence>
<evidence type="ECO:0000256" key="3">
    <source>
        <dbReference type="ARBA" id="ARBA00022723"/>
    </source>
</evidence>
<dbReference type="InterPro" id="IPR015884">
    <property type="entry name" value="Malic_enzyme_CS"/>
</dbReference>
<dbReference type="InterPro" id="IPR045213">
    <property type="entry name" value="Malic_NAD-bd_bact_type"/>
</dbReference>
<dbReference type="AlphaFoldDB" id="A0A0V0R748"/>
<evidence type="ECO:0000256" key="6">
    <source>
        <dbReference type="PIRSR" id="PIRSR000106-3"/>
    </source>
</evidence>
<evidence type="ECO:0000313" key="12">
    <source>
        <dbReference type="Proteomes" id="UP000054937"/>
    </source>
</evidence>
<organism evidence="11 12">
    <name type="scientific">Pseudocohnilembus persalinus</name>
    <name type="common">Ciliate</name>
    <dbReference type="NCBI Taxonomy" id="266149"/>
    <lineage>
        <taxon>Eukaryota</taxon>
        <taxon>Sar</taxon>
        <taxon>Alveolata</taxon>
        <taxon>Ciliophora</taxon>
        <taxon>Intramacronucleata</taxon>
        <taxon>Oligohymenophorea</taxon>
        <taxon>Scuticociliatia</taxon>
        <taxon>Philasterida</taxon>
        <taxon>Pseudocohnilembidae</taxon>
        <taxon>Pseudocohnilembus</taxon>
    </lineage>
</organism>
<dbReference type="FunFam" id="3.40.50.720:FF:000095">
    <property type="entry name" value="NADP-dependent malic enzyme"/>
    <property type="match status" value="1"/>
</dbReference>
<dbReference type="EMBL" id="LDAU01000031">
    <property type="protein sequence ID" value="KRX10319.1"/>
    <property type="molecule type" value="Genomic_DNA"/>
</dbReference>
<evidence type="ECO:0000256" key="4">
    <source>
        <dbReference type="ARBA" id="ARBA00023002"/>
    </source>
</evidence>
<dbReference type="InterPro" id="IPR037062">
    <property type="entry name" value="Malic_N_dom_sf"/>
</dbReference>
<feature type="domain" description="Malic enzyme NAD-binding" evidence="9">
    <location>
        <begin position="461"/>
        <end position="685"/>
    </location>
</feature>
<dbReference type="GO" id="GO:0051287">
    <property type="term" value="F:NAD binding"/>
    <property type="evidence" value="ECO:0007669"/>
    <property type="project" value="InterPro"/>
</dbReference>
<reference evidence="11 12" key="1">
    <citation type="journal article" date="2015" name="Sci. Rep.">
        <title>Genome of the facultative scuticociliatosis pathogen Pseudocohnilembus persalinus provides insight into its virulence through horizontal gene transfer.</title>
        <authorList>
            <person name="Xiong J."/>
            <person name="Wang G."/>
            <person name="Cheng J."/>
            <person name="Tian M."/>
            <person name="Pan X."/>
            <person name="Warren A."/>
            <person name="Jiang C."/>
            <person name="Yuan D."/>
            <person name="Miao W."/>
        </authorList>
    </citation>
    <scope>NUCLEOTIDE SEQUENCE [LARGE SCALE GENOMIC DNA]</scope>
    <source>
        <strain evidence="11">36N120E</strain>
    </source>
</reference>
<dbReference type="Proteomes" id="UP000054937">
    <property type="component" value="Unassembled WGS sequence"/>
</dbReference>
<dbReference type="SUPFAM" id="SSF53223">
    <property type="entry name" value="Aminoacid dehydrogenase-like, N-terminal domain"/>
    <property type="match status" value="2"/>
</dbReference>
<dbReference type="PROSITE" id="PS00331">
    <property type="entry name" value="MALIC_ENZYMES"/>
    <property type="match status" value="1"/>
</dbReference>
<dbReference type="GO" id="GO:0016616">
    <property type="term" value="F:oxidoreductase activity, acting on the CH-OH group of donors, NAD or NADP as acceptor"/>
    <property type="evidence" value="ECO:0007669"/>
    <property type="project" value="InterPro"/>
</dbReference>
<comment type="cofactor">
    <cofactor evidence="1">
        <name>Mn(2+)</name>
        <dbReference type="ChEBI" id="CHEBI:29035"/>
    </cofactor>
</comment>
<comment type="caution">
    <text evidence="11">The sequence shown here is derived from an EMBL/GenBank/DDBJ whole genome shotgun (WGS) entry which is preliminary data.</text>
</comment>
<evidence type="ECO:0000259" key="10">
    <source>
        <dbReference type="SMART" id="SM01274"/>
    </source>
</evidence>
<dbReference type="SMART" id="SM01274">
    <property type="entry name" value="malic"/>
    <property type="match status" value="1"/>
</dbReference>
<dbReference type="SUPFAM" id="SSF51735">
    <property type="entry name" value="NAD(P)-binding Rossmann-fold domains"/>
    <property type="match status" value="1"/>
</dbReference>
<protein>
    <recommendedName>
        <fullName evidence="7">Malic enzyme</fullName>
    </recommendedName>
</protein>
<dbReference type="PANTHER" id="PTHR43237">
    <property type="entry name" value="NADP-DEPENDENT MALIC ENZYME"/>
    <property type="match status" value="1"/>
</dbReference>
<feature type="binding site" evidence="5">
    <location>
        <position position="587"/>
    </location>
    <ligand>
        <name>(S)-malate</name>
        <dbReference type="ChEBI" id="CHEBI:15589"/>
    </ligand>
</feature>
<keyword evidence="8" id="KW-0175">Coiled coil</keyword>